<name>A0ABT6ZVS3_9ACTN</name>
<protein>
    <submittedName>
        <fullName evidence="1">Uncharacterized protein</fullName>
    </submittedName>
</protein>
<organism evidence="1 2">
    <name type="scientific">Streptomyces iconiensis</name>
    <dbReference type="NCBI Taxonomy" id="1384038"/>
    <lineage>
        <taxon>Bacteria</taxon>
        <taxon>Bacillati</taxon>
        <taxon>Actinomycetota</taxon>
        <taxon>Actinomycetes</taxon>
        <taxon>Kitasatosporales</taxon>
        <taxon>Streptomycetaceae</taxon>
        <taxon>Streptomyces</taxon>
    </lineage>
</organism>
<sequence>MDVDAALALTTAAASAAAGGAATAAGESAWQSLIALTRRLTGRGTEDGPPVTVDPGDEEGVRVLVGRLDERARSDEEFATQLCDWAETHSADLRVDRSVVHNTVAEGARISGPVIQARDIHGGIHLR</sequence>
<reference evidence="1 2" key="1">
    <citation type="submission" date="2023-05" db="EMBL/GenBank/DDBJ databases">
        <title>Streptantibioticus silvisoli sp. nov., acidotolerant actinomycetes 1 from pine litter.</title>
        <authorList>
            <person name="Swiecimska M."/>
            <person name="Golinska P."/>
            <person name="Sangal V."/>
            <person name="Wachnowicz B."/>
            <person name="Goodfellow M."/>
        </authorList>
    </citation>
    <scope>NUCLEOTIDE SEQUENCE [LARGE SCALE GENOMIC DNA]</scope>
    <source>
        <strain evidence="1 2">DSM 42109</strain>
    </source>
</reference>
<keyword evidence="2" id="KW-1185">Reference proteome</keyword>
<proteinExistence type="predicted"/>
<accession>A0ABT6ZVS3</accession>
<evidence type="ECO:0000313" key="1">
    <source>
        <dbReference type="EMBL" id="MDJ1133175.1"/>
    </source>
</evidence>
<gene>
    <name evidence="1" type="ORF">NMN56_014610</name>
</gene>
<dbReference type="EMBL" id="JANCPR020000012">
    <property type="protein sequence ID" value="MDJ1133175.1"/>
    <property type="molecule type" value="Genomic_DNA"/>
</dbReference>
<dbReference type="RefSeq" id="WP_274044729.1">
    <property type="nucleotide sequence ID" value="NZ_JANCPR020000012.1"/>
</dbReference>
<evidence type="ECO:0000313" key="2">
    <source>
        <dbReference type="Proteomes" id="UP001214441"/>
    </source>
</evidence>
<dbReference type="Proteomes" id="UP001214441">
    <property type="component" value="Unassembled WGS sequence"/>
</dbReference>
<comment type="caution">
    <text evidence="1">The sequence shown here is derived from an EMBL/GenBank/DDBJ whole genome shotgun (WGS) entry which is preliminary data.</text>
</comment>